<dbReference type="EMBL" id="UYJE01010191">
    <property type="protein sequence ID" value="VDI80576.1"/>
    <property type="molecule type" value="Genomic_DNA"/>
</dbReference>
<dbReference type="Gene3D" id="3.40.50.300">
    <property type="entry name" value="P-loop containing nucleotide triphosphate hydrolases"/>
    <property type="match status" value="1"/>
</dbReference>
<protein>
    <recommendedName>
        <fullName evidence="2">TLDc domain-containing protein</fullName>
    </recommendedName>
</protein>
<evidence type="ECO:0000313" key="4">
    <source>
        <dbReference type="Proteomes" id="UP000596742"/>
    </source>
</evidence>
<dbReference type="PANTHER" id="PTHR14241:SF32">
    <property type="entry name" value="VWFA DOMAIN-CONTAINING PROTEIN-RELATED"/>
    <property type="match status" value="1"/>
</dbReference>
<name>A0A8B6HLI5_MYTGA</name>
<comment type="caution">
    <text evidence="3">The sequence shown here is derived from an EMBL/GenBank/DDBJ whole genome shotgun (WGS) entry which is preliminary data.</text>
</comment>
<dbReference type="AlphaFoldDB" id="A0A8B6HLI5"/>
<comment type="similarity">
    <text evidence="1">Belongs to the IFI44 family.</text>
</comment>
<proteinExistence type="inferred from homology"/>
<dbReference type="SMART" id="SM00584">
    <property type="entry name" value="TLDc"/>
    <property type="match status" value="1"/>
</dbReference>
<gene>
    <name evidence="3" type="ORF">MGAL_10B037366</name>
</gene>
<keyword evidence="4" id="KW-1185">Reference proteome</keyword>
<organism evidence="3 4">
    <name type="scientific">Mytilus galloprovincialis</name>
    <name type="common">Mediterranean mussel</name>
    <dbReference type="NCBI Taxonomy" id="29158"/>
    <lineage>
        <taxon>Eukaryota</taxon>
        <taxon>Metazoa</taxon>
        <taxon>Spiralia</taxon>
        <taxon>Lophotrochozoa</taxon>
        <taxon>Mollusca</taxon>
        <taxon>Bivalvia</taxon>
        <taxon>Autobranchia</taxon>
        <taxon>Pteriomorphia</taxon>
        <taxon>Mytilida</taxon>
        <taxon>Mytiloidea</taxon>
        <taxon>Mytilidae</taxon>
        <taxon>Mytilinae</taxon>
        <taxon>Mytilus</taxon>
    </lineage>
</organism>
<evidence type="ECO:0000259" key="2">
    <source>
        <dbReference type="PROSITE" id="PS51886"/>
    </source>
</evidence>
<dbReference type="InterPro" id="IPR027417">
    <property type="entry name" value="P-loop_NTPase"/>
</dbReference>
<sequence length="390" mass="44271">MAVKFKSGEQKQMNEWLGGNKRYRCIFKATRDGCDSATFHMKCDNKGPTVTIMYNTSHSVYGGYTSLSWGSTKGYRNDGSAFIFRFYQNGNWRTIKLPIKITSYSIYDTKARGPTFGGGHDLPSFTNTIISKDDYFQFNTTFDFGHSYNTNGESSDSFTNGHMQIKDMEVYLIEEHSLTTVYRMYQIRNEVSGNPLNLRLHDTRGLEGDHGIDDHTLYCLLDGNLPDRFQFNPSAPVTPDIIGFNATPKLADKIHCVVFVIDGRTVDDMPQKVIEKTKGFQTHMNQRGTPQIVLLTKIDKLCEAIHEDISQVFISPAVQETVDGVSQILGLPRSHILPIKNYESEIELNEKLNILTLLTLHQILNSADDFMSNYPEQIGDGRLQKMNIRE</sequence>
<accession>A0A8B6HLI5</accession>
<dbReference type="OrthoDB" id="9984961at2759"/>
<dbReference type="Proteomes" id="UP000596742">
    <property type="component" value="Unassembled WGS sequence"/>
</dbReference>
<dbReference type="InterPro" id="IPR006571">
    <property type="entry name" value="TLDc_dom"/>
</dbReference>
<reference evidence="3" key="1">
    <citation type="submission" date="2018-11" db="EMBL/GenBank/DDBJ databases">
        <authorList>
            <person name="Alioto T."/>
            <person name="Alioto T."/>
        </authorList>
    </citation>
    <scope>NUCLEOTIDE SEQUENCE</scope>
</reference>
<dbReference type="PANTHER" id="PTHR14241">
    <property type="entry name" value="INTERFERON-INDUCED PROTEIN 44"/>
    <property type="match status" value="1"/>
</dbReference>
<evidence type="ECO:0000313" key="3">
    <source>
        <dbReference type="EMBL" id="VDI80576.1"/>
    </source>
</evidence>
<dbReference type="PROSITE" id="PS51886">
    <property type="entry name" value="TLDC"/>
    <property type="match status" value="1"/>
</dbReference>
<evidence type="ECO:0000256" key="1">
    <source>
        <dbReference type="ARBA" id="ARBA00009243"/>
    </source>
</evidence>
<feature type="domain" description="TLDc" evidence="2">
    <location>
        <begin position="1"/>
        <end position="174"/>
    </location>
</feature>
<dbReference type="Pfam" id="PF07534">
    <property type="entry name" value="TLD"/>
    <property type="match status" value="1"/>
</dbReference>
<dbReference type="SUPFAM" id="SSF52540">
    <property type="entry name" value="P-loop containing nucleoside triphosphate hydrolases"/>
    <property type="match status" value="1"/>
</dbReference>